<dbReference type="Pfam" id="PF21761">
    <property type="entry name" value="RedAm-like_C"/>
    <property type="match status" value="1"/>
</dbReference>
<reference evidence="5 6" key="1">
    <citation type="submission" date="2016-05" db="EMBL/GenBank/DDBJ databases">
        <title>Paenibacillus oryzae. sp. nov., isolated from the rice root.</title>
        <authorList>
            <person name="Zhang J."/>
            <person name="Zhang X."/>
        </authorList>
    </citation>
    <scope>NUCLEOTIDE SEQUENCE [LARGE SCALE GENOMIC DNA]</scope>
    <source>
        <strain evidence="5 6">1DrF-4</strain>
    </source>
</reference>
<keyword evidence="6" id="KW-1185">Reference proteome</keyword>
<dbReference type="GO" id="GO:0000785">
    <property type="term" value="C:chromatin"/>
    <property type="evidence" value="ECO:0007669"/>
    <property type="project" value="TreeGrafter"/>
</dbReference>
<protein>
    <submittedName>
        <fullName evidence="5">3-hydroxyisobutyrate dehydrogenase</fullName>
    </submittedName>
</protein>
<proteinExistence type="inferred from homology"/>
<feature type="domain" description="NADPH-dependent reductive aminase-like C-terminal" evidence="4">
    <location>
        <begin position="165"/>
        <end position="287"/>
    </location>
</feature>
<evidence type="ECO:0000259" key="4">
    <source>
        <dbReference type="Pfam" id="PF21761"/>
    </source>
</evidence>
<dbReference type="InterPro" id="IPR036291">
    <property type="entry name" value="NAD(P)-bd_dom_sf"/>
</dbReference>
<dbReference type="EMBL" id="LYPA01000031">
    <property type="protein sequence ID" value="OBR67811.1"/>
    <property type="molecule type" value="Genomic_DNA"/>
</dbReference>
<keyword evidence="2" id="KW-0560">Oxidoreductase</keyword>
<comment type="caution">
    <text evidence="5">The sequence shown here is derived from an EMBL/GenBank/DDBJ whole genome shotgun (WGS) entry which is preliminary data.</text>
</comment>
<feature type="domain" description="6-phosphogluconate dehydrogenase NADP-binding" evidence="3">
    <location>
        <begin position="3"/>
        <end position="154"/>
    </location>
</feature>
<dbReference type="SUPFAM" id="SSF51735">
    <property type="entry name" value="NAD(P)-binding Rossmann-fold domains"/>
    <property type="match status" value="1"/>
</dbReference>
<dbReference type="InterPro" id="IPR048666">
    <property type="entry name" value="RedAm-like_C"/>
</dbReference>
<dbReference type="Proteomes" id="UP000092024">
    <property type="component" value="Unassembled WGS sequence"/>
</dbReference>
<dbReference type="InterPro" id="IPR051265">
    <property type="entry name" value="HIBADH-related_NP60_sf"/>
</dbReference>
<dbReference type="InterPro" id="IPR015815">
    <property type="entry name" value="HIBADH-related"/>
</dbReference>
<gene>
    <name evidence="5" type="ORF">A7K91_08770</name>
</gene>
<organism evidence="5 6">
    <name type="scientific">Paenibacillus oryzae</name>
    <dbReference type="NCBI Taxonomy" id="1844972"/>
    <lineage>
        <taxon>Bacteria</taxon>
        <taxon>Bacillati</taxon>
        <taxon>Bacillota</taxon>
        <taxon>Bacilli</taxon>
        <taxon>Bacillales</taxon>
        <taxon>Paenibacillaceae</taxon>
        <taxon>Paenibacillus</taxon>
    </lineage>
</organism>
<evidence type="ECO:0000313" key="5">
    <source>
        <dbReference type="EMBL" id="OBR67811.1"/>
    </source>
</evidence>
<sequence>MKKITIIGLGSMGSAIAHVLLDKGYQVYVWNRSSDKAQEVVQKGAHFGSTVDEVIRASTTTILCLSDYEASYEVLVHLDAHSALAGRAVLQLSTGSPQQARDLEAWMLAKGASYLDGAIAASPSQIGQPEAAIFFSGAKAAYDENTDIINSLAGYAPFLGEKVSAASTTDLAFLAYLFAAYIGFFHAARIMESDGLEVNGLGQLIASISPMIGDVMKYESEVIHTEQYAKPQTSINTCMVTIKLLQQQAREAGINNDLPAFAERMFSRAIKEGYGNEEVAAIVKTLR</sequence>
<dbReference type="Pfam" id="PF03446">
    <property type="entry name" value="NAD_binding_2"/>
    <property type="match status" value="1"/>
</dbReference>
<dbReference type="GO" id="GO:0016491">
    <property type="term" value="F:oxidoreductase activity"/>
    <property type="evidence" value="ECO:0007669"/>
    <property type="project" value="UniProtKB-KW"/>
</dbReference>
<dbReference type="InterPro" id="IPR013328">
    <property type="entry name" value="6PGD_dom2"/>
</dbReference>
<evidence type="ECO:0000259" key="3">
    <source>
        <dbReference type="Pfam" id="PF03446"/>
    </source>
</evidence>
<dbReference type="PANTHER" id="PTHR43580">
    <property type="entry name" value="OXIDOREDUCTASE GLYR1-RELATED"/>
    <property type="match status" value="1"/>
</dbReference>
<evidence type="ECO:0000256" key="2">
    <source>
        <dbReference type="ARBA" id="ARBA00023002"/>
    </source>
</evidence>
<dbReference type="PANTHER" id="PTHR43580:SF2">
    <property type="entry name" value="CYTOKINE-LIKE NUCLEAR FACTOR N-PAC"/>
    <property type="match status" value="1"/>
</dbReference>
<evidence type="ECO:0000256" key="1">
    <source>
        <dbReference type="ARBA" id="ARBA00009080"/>
    </source>
</evidence>
<name>A0A1A5YQB4_9BACL</name>
<dbReference type="InterPro" id="IPR006115">
    <property type="entry name" value="6PGDH_NADP-bd"/>
</dbReference>
<dbReference type="Gene3D" id="1.10.1040.10">
    <property type="entry name" value="N-(1-d-carboxylethyl)-l-norvaline Dehydrogenase, domain 2"/>
    <property type="match status" value="1"/>
</dbReference>
<dbReference type="GO" id="GO:0140673">
    <property type="term" value="P:transcription elongation-coupled chromatin remodeling"/>
    <property type="evidence" value="ECO:0007669"/>
    <property type="project" value="TreeGrafter"/>
</dbReference>
<comment type="similarity">
    <text evidence="1">Belongs to the HIBADH-related family.</text>
</comment>
<dbReference type="AlphaFoldDB" id="A0A1A5YQB4"/>
<evidence type="ECO:0000313" key="6">
    <source>
        <dbReference type="Proteomes" id="UP000092024"/>
    </source>
</evidence>
<dbReference type="GO" id="GO:0050661">
    <property type="term" value="F:NADP binding"/>
    <property type="evidence" value="ECO:0007669"/>
    <property type="project" value="InterPro"/>
</dbReference>
<dbReference type="GO" id="GO:0003677">
    <property type="term" value="F:DNA binding"/>
    <property type="evidence" value="ECO:0007669"/>
    <property type="project" value="TreeGrafter"/>
</dbReference>
<accession>A0A1A5YQB4</accession>
<dbReference type="GO" id="GO:0031491">
    <property type="term" value="F:nucleosome binding"/>
    <property type="evidence" value="ECO:0007669"/>
    <property type="project" value="TreeGrafter"/>
</dbReference>
<dbReference type="Gene3D" id="3.40.50.720">
    <property type="entry name" value="NAD(P)-binding Rossmann-like Domain"/>
    <property type="match status" value="1"/>
</dbReference>
<dbReference type="STRING" id="1844972.A7K91_08770"/>
<dbReference type="PIRSF" id="PIRSF000103">
    <property type="entry name" value="HIBADH"/>
    <property type="match status" value="1"/>
</dbReference>